<feature type="transmembrane region" description="Helical" evidence="1">
    <location>
        <begin position="45"/>
        <end position="64"/>
    </location>
</feature>
<accession>A0A438AYE8</accession>
<keyword evidence="1" id="KW-1133">Transmembrane helix</keyword>
<dbReference type="InterPro" id="IPR002035">
    <property type="entry name" value="VWF_A"/>
</dbReference>
<gene>
    <name evidence="3" type="ORF">EF834_08530</name>
</gene>
<protein>
    <submittedName>
        <fullName evidence="3">VWA domain-containing protein</fullName>
    </submittedName>
</protein>
<evidence type="ECO:0000256" key="1">
    <source>
        <dbReference type="SAM" id="Phobius"/>
    </source>
</evidence>
<dbReference type="PROSITE" id="PS50234">
    <property type="entry name" value="VWFA"/>
    <property type="match status" value="1"/>
</dbReference>
<sequence length="611" mass="62576">MPPIVIRLRSSGLVGPRTDRAESKAVFVGRHRNDRRFRGVSKGPIISAVTVIVLVLGVVGWFQLKDRTSSQGTAAAGACVEGAVTLVVAADPDIAGPIRELAARFTETRPVIRDHCVSVSVHDADSAAVTGALSAAPQGPWNNNLGPAPALWIPATSEPVNRLSGTGAIDGQPKSVAFSPVVVAVPQELGHALTAARINWQTLPTLQSGTDSLAGLGLNGWGSLKLALPTGAGSAATTSALDAVAAATANVGTGPLDAAQAASPRVTTAIAALANSSAAHEGAPASTPDAITALATQPDPARAPFHAVPATEQQIYAVGERAQRLVAFAPFGATPVADHPAAILAAPWVDETLSRAAAQFVDFLSQPEQVQDLVDAGFRVGDQTPPSTDWTPMPPLGQVLAPATGPAATHLAATFASPVIPQATTILLDISGSMGFNDGTGTRMSNTVDALSARIAALPDGADVGLWVYSRGLNGNEPYRVEVPTGPMNEDDRRQRLETALHSLRPATATSTYASLIAAHESAVDGFVEGRPNSILLITDGPNDDTSTTREQLTTALTGGAHPVRVDVVSIDDNSDQETLQAVADQTGGTLIAVPSTEGPAIGGAFGELLL</sequence>
<dbReference type="Gene3D" id="3.40.50.410">
    <property type="entry name" value="von Willebrand factor, type A domain"/>
    <property type="match status" value="1"/>
</dbReference>
<reference evidence="3 4" key="1">
    <citation type="submission" date="2018-11" db="EMBL/GenBank/DDBJ databases">
        <title>Rhodococcus spongicola sp. nov. and Rhodococcus xishaensis sp. nov. from marine sponges.</title>
        <authorList>
            <person name="Li L."/>
            <person name="Lin H.W."/>
        </authorList>
    </citation>
    <scope>NUCLEOTIDE SEQUENCE [LARGE SCALE GENOMIC DNA]</scope>
    <source>
        <strain evidence="3 4">LHW50502</strain>
    </source>
</reference>
<keyword evidence="1" id="KW-0812">Transmembrane</keyword>
<dbReference type="Pfam" id="PF13519">
    <property type="entry name" value="VWA_2"/>
    <property type="match status" value="1"/>
</dbReference>
<dbReference type="SUPFAM" id="SSF53300">
    <property type="entry name" value="vWA-like"/>
    <property type="match status" value="1"/>
</dbReference>
<dbReference type="OrthoDB" id="5171781at2"/>
<evidence type="ECO:0000259" key="2">
    <source>
        <dbReference type="PROSITE" id="PS50234"/>
    </source>
</evidence>
<dbReference type="Pfam" id="PF13531">
    <property type="entry name" value="SBP_bac_11"/>
    <property type="match status" value="1"/>
</dbReference>
<evidence type="ECO:0000313" key="3">
    <source>
        <dbReference type="EMBL" id="RVW03693.1"/>
    </source>
</evidence>
<dbReference type="EMBL" id="RKLN01000003">
    <property type="protein sequence ID" value="RVW03693.1"/>
    <property type="molecule type" value="Genomic_DNA"/>
</dbReference>
<proteinExistence type="predicted"/>
<keyword evidence="4" id="KW-1185">Reference proteome</keyword>
<comment type="caution">
    <text evidence="3">The sequence shown here is derived from an EMBL/GenBank/DDBJ whole genome shotgun (WGS) entry which is preliminary data.</text>
</comment>
<dbReference type="SMART" id="SM00327">
    <property type="entry name" value="VWA"/>
    <property type="match status" value="1"/>
</dbReference>
<evidence type="ECO:0000313" key="4">
    <source>
        <dbReference type="Proteomes" id="UP000284333"/>
    </source>
</evidence>
<dbReference type="Proteomes" id="UP000284333">
    <property type="component" value="Unassembled WGS sequence"/>
</dbReference>
<dbReference type="AlphaFoldDB" id="A0A438AYE8"/>
<name>A0A438AYE8_9NOCA</name>
<feature type="domain" description="VWFA" evidence="2">
    <location>
        <begin position="423"/>
        <end position="609"/>
    </location>
</feature>
<keyword evidence="1" id="KW-0472">Membrane</keyword>
<dbReference type="SUPFAM" id="SSF53850">
    <property type="entry name" value="Periplasmic binding protein-like II"/>
    <property type="match status" value="1"/>
</dbReference>
<organism evidence="3 4">
    <name type="scientific">Rhodococcus spongiicola</name>
    <dbReference type="NCBI Taxonomy" id="2487352"/>
    <lineage>
        <taxon>Bacteria</taxon>
        <taxon>Bacillati</taxon>
        <taxon>Actinomycetota</taxon>
        <taxon>Actinomycetes</taxon>
        <taxon>Mycobacteriales</taxon>
        <taxon>Nocardiaceae</taxon>
        <taxon>Rhodococcus</taxon>
    </lineage>
</organism>
<dbReference type="InterPro" id="IPR036465">
    <property type="entry name" value="vWFA_dom_sf"/>
</dbReference>